<dbReference type="InterPro" id="IPR011990">
    <property type="entry name" value="TPR-like_helical_dom_sf"/>
</dbReference>
<dbReference type="Gene3D" id="1.25.40.10">
    <property type="entry name" value="Tetratricopeptide repeat domain"/>
    <property type="match status" value="1"/>
</dbReference>
<dbReference type="SUPFAM" id="SSF48452">
    <property type="entry name" value="TPR-like"/>
    <property type="match status" value="1"/>
</dbReference>
<dbReference type="Proteomes" id="UP001642360">
    <property type="component" value="Unassembled WGS sequence"/>
</dbReference>
<dbReference type="AlphaFoldDB" id="A0ABC8S936"/>
<evidence type="ECO:0000313" key="1">
    <source>
        <dbReference type="EMBL" id="CAK9153682.1"/>
    </source>
</evidence>
<name>A0ABC8S936_9AQUA</name>
<protein>
    <submittedName>
        <fullName evidence="1">Uncharacterized protein</fullName>
    </submittedName>
</protein>
<keyword evidence="2" id="KW-1185">Reference proteome</keyword>
<sequence length="174" mass="19725">MASITAESNASTMPLLHNPLSPSIVCQSCHTKKMQIYIGEQSNRRREKGRSLAPIPRSIEIAQVCLSQSNPHRQHHLTLIFQTLKSPNDVEALRSLMEIQIKNQKVHEAISIIERLSELEPSDIEWPFLRAHMHCYGGETELAESRFNEIIDKDPFCVEAYHGLVLPASQEDSD</sequence>
<evidence type="ECO:0000313" key="2">
    <source>
        <dbReference type="Proteomes" id="UP001642360"/>
    </source>
</evidence>
<gene>
    <name evidence="1" type="ORF">ILEXP_LOCUS21971</name>
</gene>
<reference evidence="1 2" key="1">
    <citation type="submission" date="2024-02" db="EMBL/GenBank/DDBJ databases">
        <authorList>
            <person name="Vignale AGUSTIN F."/>
            <person name="Sosa J E."/>
            <person name="Modenutti C."/>
        </authorList>
    </citation>
    <scope>NUCLEOTIDE SEQUENCE [LARGE SCALE GENOMIC DNA]</scope>
</reference>
<dbReference type="EMBL" id="CAUOFW020002436">
    <property type="protein sequence ID" value="CAK9153682.1"/>
    <property type="molecule type" value="Genomic_DNA"/>
</dbReference>
<comment type="caution">
    <text evidence="1">The sequence shown here is derived from an EMBL/GenBank/DDBJ whole genome shotgun (WGS) entry which is preliminary data.</text>
</comment>
<proteinExistence type="predicted"/>
<accession>A0ABC8S936</accession>
<organism evidence="1 2">
    <name type="scientific">Ilex paraguariensis</name>
    <name type="common">yerba mate</name>
    <dbReference type="NCBI Taxonomy" id="185542"/>
    <lineage>
        <taxon>Eukaryota</taxon>
        <taxon>Viridiplantae</taxon>
        <taxon>Streptophyta</taxon>
        <taxon>Embryophyta</taxon>
        <taxon>Tracheophyta</taxon>
        <taxon>Spermatophyta</taxon>
        <taxon>Magnoliopsida</taxon>
        <taxon>eudicotyledons</taxon>
        <taxon>Gunneridae</taxon>
        <taxon>Pentapetalae</taxon>
        <taxon>asterids</taxon>
        <taxon>campanulids</taxon>
        <taxon>Aquifoliales</taxon>
        <taxon>Aquifoliaceae</taxon>
        <taxon>Ilex</taxon>
    </lineage>
</organism>